<dbReference type="EMBL" id="FUZP01000003">
    <property type="protein sequence ID" value="SKC67367.1"/>
    <property type="molecule type" value="Genomic_DNA"/>
</dbReference>
<dbReference type="PANTHER" id="PTHR46577:SF1">
    <property type="entry name" value="HTH-TYPE TRANSCRIPTIONAL REGULATORY PROTEIN GABR"/>
    <property type="match status" value="1"/>
</dbReference>
<dbReference type="Proteomes" id="UP000190857">
    <property type="component" value="Unassembled WGS sequence"/>
</dbReference>
<dbReference type="CDD" id="cd00609">
    <property type="entry name" value="AAT_like"/>
    <property type="match status" value="1"/>
</dbReference>
<organism evidence="8 9">
    <name type="scientific">Okibacterium fritillariae</name>
    <dbReference type="NCBI Taxonomy" id="123320"/>
    <lineage>
        <taxon>Bacteria</taxon>
        <taxon>Bacillati</taxon>
        <taxon>Actinomycetota</taxon>
        <taxon>Actinomycetes</taxon>
        <taxon>Micrococcales</taxon>
        <taxon>Microbacteriaceae</taxon>
        <taxon>Okibacterium</taxon>
    </lineage>
</organism>
<evidence type="ECO:0000259" key="7">
    <source>
        <dbReference type="PROSITE" id="PS50949"/>
    </source>
</evidence>
<evidence type="ECO:0000313" key="8">
    <source>
        <dbReference type="EMBL" id="SKC67367.1"/>
    </source>
</evidence>
<keyword evidence="3" id="KW-0805">Transcription regulation</keyword>
<dbReference type="SUPFAM" id="SSF46785">
    <property type="entry name" value="Winged helix' DNA-binding domain"/>
    <property type="match status" value="1"/>
</dbReference>
<dbReference type="STRING" id="123320.SAMN06309945_2504"/>
<dbReference type="CDD" id="cd07377">
    <property type="entry name" value="WHTH_GntR"/>
    <property type="match status" value="1"/>
</dbReference>
<dbReference type="PROSITE" id="PS50949">
    <property type="entry name" value="HTH_GNTR"/>
    <property type="match status" value="1"/>
</dbReference>
<dbReference type="SUPFAM" id="SSF53383">
    <property type="entry name" value="PLP-dependent transferases"/>
    <property type="match status" value="1"/>
</dbReference>
<dbReference type="Pfam" id="PF00392">
    <property type="entry name" value="GntR"/>
    <property type="match status" value="1"/>
</dbReference>
<dbReference type="InterPro" id="IPR015424">
    <property type="entry name" value="PyrdxlP-dep_Trfase"/>
</dbReference>
<dbReference type="Gene3D" id="1.10.10.10">
    <property type="entry name" value="Winged helix-like DNA-binding domain superfamily/Winged helix DNA-binding domain"/>
    <property type="match status" value="1"/>
</dbReference>
<accession>A0A1T5KUJ1</accession>
<protein>
    <submittedName>
        <fullName evidence="8">Transcriptional regulator, GntR family</fullName>
    </submittedName>
</protein>
<dbReference type="GO" id="GO:0030170">
    <property type="term" value="F:pyridoxal phosphate binding"/>
    <property type="evidence" value="ECO:0007669"/>
    <property type="project" value="InterPro"/>
</dbReference>
<keyword evidence="2" id="KW-0663">Pyridoxal phosphate</keyword>
<evidence type="ECO:0000256" key="3">
    <source>
        <dbReference type="ARBA" id="ARBA00023015"/>
    </source>
</evidence>
<dbReference type="GO" id="GO:0003700">
    <property type="term" value="F:DNA-binding transcription factor activity"/>
    <property type="evidence" value="ECO:0007669"/>
    <property type="project" value="InterPro"/>
</dbReference>
<dbReference type="InterPro" id="IPR036388">
    <property type="entry name" value="WH-like_DNA-bd_sf"/>
</dbReference>
<name>A0A1T5KUJ1_9MICO</name>
<dbReference type="Pfam" id="PF00155">
    <property type="entry name" value="Aminotran_1_2"/>
    <property type="match status" value="1"/>
</dbReference>
<dbReference type="InterPro" id="IPR051446">
    <property type="entry name" value="HTH_trans_reg/aminotransferase"/>
</dbReference>
<dbReference type="PRINTS" id="PR00035">
    <property type="entry name" value="HTHGNTR"/>
</dbReference>
<dbReference type="Gene3D" id="3.40.640.10">
    <property type="entry name" value="Type I PLP-dependent aspartate aminotransferase-like (Major domain)"/>
    <property type="match status" value="1"/>
</dbReference>
<evidence type="ECO:0000256" key="5">
    <source>
        <dbReference type="ARBA" id="ARBA00023163"/>
    </source>
</evidence>
<sequence>MTARRLGAASLESLLGEWRNGGAANEDLADRLRLLMVDGRIPVGTRLPAERELAARLSVSRTTVASTYGRLRSAGYLASQQGSGSEARLPQHPFGRPAAGMEAPDTIDLTKAAMPCAPQVAPAVLRAAEQLPLFAADWDYDAVGLPHLRQAIADRYTAQGLPTEPDEILVTIGAQHAIGLLARVLVSRGDRVVIEAPTYPHAQRAFIEAGARLVPVSVTADGGWDAEALQHAFERTNPQLAYLMPDFHNPTGASMSAAERDRMLRAAARQGTTVLVDETTAELDIDRDGVDSRFVPVSAGDTGATVVNVGSIGKTVWGGLRIGWIRADRSLVARLVAARSSLDLGTPILEQLAVAELMPELDEIIAARRVQLRRSRDRVEELLAGRFPTWQVPHVAGGLAVWVGLGQPVSSALTLTARTSGLVMAAGPWFGSDGAFERFLRVPITYPVDTLERAVERLHAAWLAVGGARRPVMPSASTLV</sequence>
<dbReference type="InterPro" id="IPR015421">
    <property type="entry name" value="PyrdxlP-dep_Trfase_major"/>
</dbReference>
<feature type="region of interest" description="Disordered" evidence="6">
    <location>
        <begin position="82"/>
        <end position="102"/>
    </location>
</feature>
<dbReference type="InterPro" id="IPR000524">
    <property type="entry name" value="Tscrpt_reg_HTH_GntR"/>
</dbReference>
<evidence type="ECO:0000256" key="2">
    <source>
        <dbReference type="ARBA" id="ARBA00022898"/>
    </source>
</evidence>
<keyword evidence="4" id="KW-0238">DNA-binding</keyword>
<gene>
    <name evidence="8" type="ORF">SAMN06309945_2504</name>
</gene>
<keyword evidence="9" id="KW-1185">Reference proteome</keyword>
<evidence type="ECO:0000256" key="6">
    <source>
        <dbReference type="SAM" id="MobiDB-lite"/>
    </source>
</evidence>
<evidence type="ECO:0000313" key="9">
    <source>
        <dbReference type="Proteomes" id="UP000190857"/>
    </source>
</evidence>
<dbReference type="OrthoDB" id="199743at2"/>
<evidence type="ECO:0000256" key="1">
    <source>
        <dbReference type="ARBA" id="ARBA00005384"/>
    </source>
</evidence>
<dbReference type="AlphaFoldDB" id="A0A1T5KUJ1"/>
<dbReference type="SMART" id="SM00345">
    <property type="entry name" value="HTH_GNTR"/>
    <property type="match status" value="1"/>
</dbReference>
<evidence type="ECO:0000256" key="4">
    <source>
        <dbReference type="ARBA" id="ARBA00023125"/>
    </source>
</evidence>
<comment type="similarity">
    <text evidence="1">In the C-terminal section; belongs to the class-I pyridoxal-phosphate-dependent aminotransferase family.</text>
</comment>
<proteinExistence type="inferred from homology"/>
<feature type="domain" description="HTH gntR-type" evidence="7">
    <location>
        <begin position="22"/>
        <end position="90"/>
    </location>
</feature>
<dbReference type="PANTHER" id="PTHR46577">
    <property type="entry name" value="HTH-TYPE TRANSCRIPTIONAL REGULATORY PROTEIN GABR"/>
    <property type="match status" value="1"/>
</dbReference>
<dbReference type="InterPro" id="IPR036390">
    <property type="entry name" value="WH_DNA-bd_sf"/>
</dbReference>
<reference evidence="8 9" key="1">
    <citation type="submission" date="2017-02" db="EMBL/GenBank/DDBJ databases">
        <authorList>
            <person name="Peterson S.W."/>
        </authorList>
    </citation>
    <scope>NUCLEOTIDE SEQUENCE [LARGE SCALE GENOMIC DNA]</scope>
    <source>
        <strain evidence="8 9">VKM Ac-2059</strain>
    </source>
</reference>
<dbReference type="RefSeq" id="WP_079728546.1">
    <property type="nucleotide sequence ID" value="NZ_FUZP01000003.1"/>
</dbReference>
<dbReference type="InterPro" id="IPR004839">
    <property type="entry name" value="Aminotransferase_I/II_large"/>
</dbReference>
<dbReference type="GO" id="GO:0003677">
    <property type="term" value="F:DNA binding"/>
    <property type="evidence" value="ECO:0007669"/>
    <property type="project" value="UniProtKB-KW"/>
</dbReference>
<keyword evidence="5" id="KW-0804">Transcription</keyword>